<proteinExistence type="predicted"/>
<name>I4C989_DESTA</name>
<keyword evidence="3" id="KW-1185">Reference proteome</keyword>
<keyword evidence="1" id="KW-0472">Membrane</keyword>
<gene>
    <name evidence="2" type="ordered locus">Desti_3479</name>
</gene>
<dbReference type="EMBL" id="CP003360">
    <property type="protein sequence ID" value="AFM26130.1"/>
    <property type="molecule type" value="Genomic_DNA"/>
</dbReference>
<feature type="transmembrane region" description="Helical" evidence="1">
    <location>
        <begin position="12"/>
        <end position="32"/>
    </location>
</feature>
<sequence>MSRALRTESDLRLWTCLAVVSQRACGLLLVFIRIIKVICEWREPTSGMSLLPDGIAINLVALKRLKSKEFGLPISSLIIQPWGPVGDVRSTSSILQLKASPFFLSPSFCNLLSSIENWKITYALFAQRAIISTRYGLAALKLTEQTFFKQM</sequence>
<evidence type="ECO:0000256" key="1">
    <source>
        <dbReference type="SAM" id="Phobius"/>
    </source>
</evidence>
<organism evidence="2 3">
    <name type="scientific">Desulfomonile tiedjei (strain ATCC 49306 / DSM 6799 / DCB-1)</name>
    <dbReference type="NCBI Taxonomy" id="706587"/>
    <lineage>
        <taxon>Bacteria</taxon>
        <taxon>Pseudomonadati</taxon>
        <taxon>Thermodesulfobacteriota</taxon>
        <taxon>Desulfomonilia</taxon>
        <taxon>Desulfomonilales</taxon>
        <taxon>Desulfomonilaceae</taxon>
        <taxon>Desulfomonile</taxon>
    </lineage>
</organism>
<dbReference type="AlphaFoldDB" id="I4C989"/>
<protein>
    <submittedName>
        <fullName evidence="2">Uncharacterized protein</fullName>
    </submittedName>
</protein>
<dbReference type="HOGENOM" id="CLU_1728465_0_0_7"/>
<accession>I4C989</accession>
<dbReference type="Proteomes" id="UP000006055">
    <property type="component" value="Chromosome"/>
</dbReference>
<keyword evidence="1" id="KW-1133">Transmembrane helix</keyword>
<evidence type="ECO:0000313" key="3">
    <source>
        <dbReference type="Proteomes" id="UP000006055"/>
    </source>
</evidence>
<evidence type="ECO:0000313" key="2">
    <source>
        <dbReference type="EMBL" id="AFM26130.1"/>
    </source>
</evidence>
<keyword evidence="1" id="KW-0812">Transmembrane</keyword>
<reference evidence="3" key="1">
    <citation type="submission" date="2012-06" db="EMBL/GenBank/DDBJ databases">
        <title>Complete sequence of chromosome of Desulfomonile tiedjei DSM 6799.</title>
        <authorList>
            <person name="Lucas S."/>
            <person name="Copeland A."/>
            <person name="Lapidus A."/>
            <person name="Glavina del Rio T."/>
            <person name="Dalin E."/>
            <person name="Tice H."/>
            <person name="Bruce D."/>
            <person name="Goodwin L."/>
            <person name="Pitluck S."/>
            <person name="Peters L."/>
            <person name="Ovchinnikova G."/>
            <person name="Zeytun A."/>
            <person name="Lu M."/>
            <person name="Kyrpides N."/>
            <person name="Mavromatis K."/>
            <person name="Ivanova N."/>
            <person name="Brettin T."/>
            <person name="Detter J.C."/>
            <person name="Han C."/>
            <person name="Larimer F."/>
            <person name="Land M."/>
            <person name="Hauser L."/>
            <person name="Markowitz V."/>
            <person name="Cheng J.-F."/>
            <person name="Hugenholtz P."/>
            <person name="Woyke T."/>
            <person name="Wu D."/>
            <person name="Spring S."/>
            <person name="Schroeder M."/>
            <person name="Brambilla E."/>
            <person name="Klenk H.-P."/>
            <person name="Eisen J.A."/>
        </authorList>
    </citation>
    <scope>NUCLEOTIDE SEQUENCE [LARGE SCALE GENOMIC DNA]</scope>
    <source>
        <strain evidence="3">ATCC 49306 / DSM 6799 / DCB-1</strain>
    </source>
</reference>
<dbReference type="KEGG" id="dti:Desti_3479"/>